<dbReference type="Proteomes" id="UP000324222">
    <property type="component" value="Unassembled WGS sequence"/>
</dbReference>
<comment type="caution">
    <text evidence="1">The sequence shown here is derived from an EMBL/GenBank/DDBJ whole genome shotgun (WGS) entry which is preliminary data.</text>
</comment>
<dbReference type="AlphaFoldDB" id="A0A5B7ED21"/>
<reference evidence="1 2" key="1">
    <citation type="submission" date="2019-05" db="EMBL/GenBank/DDBJ databases">
        <title>Another draft genome of Portunus trituberculatus and its Hox gene families provides insights of decapod evolution.</title>
        <authorList>
            <person name="Jeong J.-H."/>
            <person name="Song I."/>
            <person name="Kim S."/>
            <person name="Choi T."/>
            <person name="Kim D."/>
            <person name="Ryu S."/>
            <person name="Kim W."/>
        </authorList>
    </citation>
    <scope>NUCLEOTIDE SEQUENCE [LARGE SCALE GENOMIC DNA]</scope>
    <source>
        <tissue evidence="1">Muscle</tissue>
    </source>
</reference>
<dbReference type="EMBL" id="VSRR010002297">
    <property type="protein sequence ID" value="MPC30674.1"/>
    <property type="molecule type" value="Genomic_DNA"/>
</dbReference>
<organism evidence="1 2">
    <name type="scientific">Portunus trituberculatus</name>
    <name type="common">Swimming crab</name>
    <name type="synonym">Neptunus trituberculatus</name>
    <dbReference type="NCBI Taxonomy" id="210409"/>
    <lineage>
        <taxon>Eukaryota</taxon>
        <taxon>Metazoa</taxon>
        <taxon>Ecdysozoa</taxon>
        <taxon>Arthropoda</taxon>
        <taxon>Crustacea</taxon>
        <taxon>Multicrustacea</taxon>
        <taxon>Malacostraca</taxon>
        <taxon>Eumalacostraca</taxon>
        <taxon>Eucarida</taxon>
        <taxon>Decapoda</taxon>
        <taxon>Pleocyemata</taxon>
        <taxon>Brachyura</taxon>
        <taxon>Eubrachyura</taxon>
        <taxon>Portunoidea</taxon>
        <taxon>Portunidae</taxon>
        <taxon>Portuninae</taxon>
        <taxon>Portunus</taxon>
    </lineage>
</organism>
<keyword evidence="2" id="KW-1185">Reference proteome</keyword>
<accession>A0A5B7ED21</accession>
<protein>
    <submittedName>
        <fullName evidence="1">Uncharacterized protein</fullName>
    </submittedName>
</protein>
<sequence>MLILFPSLHTLSQRKSAKEDLEDRIKASSQCHTCLGTLGTLKSYLGTHAYLTTLKSRLSKTRPRLTNFHFSKVTDLSQQ</sequence>
<evidence type="ECO:0000313" key="2">
    <source>
        <dbReference type="Proteomes" id="UP000324222"/>
    </source>
</evidence>
<proteinExistence type="predicted"/>
<name>A0A5B7ED21_PORTR</name>
<evidence type="ECO:0000313" key="1">
    <source>
        <dbReference type="EMBL" id="MPC30674.1"/>
    </source>
</evidence>
<gene>
    <name evidence="1" type="ORF">E2C01_023942</name>
</gene>